<gene>
    <name evidence="2" type="ORF">IHE71_08550</name>
</gene>
<reference evidence="2 3" key="1">
    <citation type="submission" date="2020-10" db="EMBL/GenBank/DDBJ databases">
        <title>Myceligenerans pegani sp. nov., an endophytic actinomycete isolated from Peganum harmala L. in Xinjiang, China.</title>
        <authorList>
            <person name="Xin L."/>
        </authorList>
    </citation>
    <scope>NUCLEOTIDE SEQUENCE [LARGE SCALE GENOMIC DNA]</scope>
    <source>
        <strain evidence="2 3">TRM65318</strain>
    </source>
</reference>
<accession>A0ABR9MWI3</accession>
<comment type="caution">
    <text evidence="2">The sequence shown here is derived from an EMBL/GenBank/DDBJ whole genome shotgun (WGS) entry which is preliminary data.</text>
</comment>
<organism evidence="2 3">
    <name type="scientific">Myceligenerans pegani</name>
    <dbReference type="NCBI Taxonomy" id="2776917"/>
    <lineage>
        <taxon>Bacteria</taxon>
        <taxon>Bacillati</taxon>
        <taxon>Actinomycetota</taxon>
        <taxon>Actinomycetes</taxon>
        <taxon>Micrococcales</taxon>
        <taxon>Promicromonosporaceae</taxon>
        <taxon>Myceligenerans</taxon>
    </lineage>
</organism>
<dbReference type="SUPFAM" id="SSF52200">
    <property type="entry name" value="Toll/Interleukin receptor TIR domain"/>
    <property type="match status" value="1"/>
</dbReference>
<dbReference type="EMBL" id="JADAQT010000069">
    <property type="protein sequence ID" value="MBE1875759.1"/>
    <property type="molecule type" value="Genomic_DNA"/>
</dbReference>
<dbReference type="RefSeq" id="WP_192862329.1">
    <property type="nucleotide sequence ID" value="NZ_JADAQT010000069.1"/>
</dbReference>
<name>A0ABR9MWI3_9MICO</name>
<dbReference type="Proteomes" id="UP000625527">
    <property type="component" value="Unassembled WGS sequence"/>
</dbReference>
<protein>
    <submittedName>
        <fullName evidence="2">TIR domain-containing protein</fullName>
    </submittedName>
</protein>
<evidence type="ECO:0000256" key="1">
    <source>
        <dbReference type="SAM" id="MobiDB-lite"/>
    </source>
</evidence>
<sequence length="1085" mass="114470">MPDPASPTAPPARPRRKHYDAFLSYSRSAEGDFVPRVQAMLRGFGKGAAGPSDDRDLRLFVDRSGLAAHPHLWLEIKNCLEASDRLVVFASPGAAASEWVDKEVRWWLSERSIHTVYIALTSGEIVFDHGLGRIDAEATTALPPALVEHLDREPRWVDLRGPRRDPARTNHPELPNALAELAAPLRGVAKEDVLSAHITAQRQLNRRARALTSALSVLLALSVVNGVVASHSAEQEAAASYESDAHLLAAASHANRTEDPDLAQYLAAEAYHRAPGTQTRHAFLTATLDTPHDDQHLLRTVDTPGVTALAATGTGTVGRTATGGLLRWNPDDGDPEILPGASVALSEPDLPAGSTVVAGSRDGRVVAAIDAAGVVLGRFPDDDGPLAGDGELVRLYRPLLDVPDDERLDPAGVAVTPAGDALLVAYETRGTCPGGATRQLLRIALTGPDGDVGLREVAARAHAFFRSPASRCTADDGPDDPVRAVTVDVVAAALHTDDTGRVTVADPRTGASRTLRLDTLTPSTDGPPARAPRDTVPAPSLTTWAGLAGTGTATQVTLHHPRTRPGDDVPGTMSCPVPHGWRNAELAAVDDAGPRALVRTDDGLVACTAPRDMLWPRTRTWHLTGVAPGALAVLAPEDRVVAADDETLFLWRTTRESSDMDFPPGIAEDPAAAPVVASRSGDRLPEHAATTALSWPDGTVQVHEKGTVQVPGLPDGERLLPVWLTPSATGTAARPGAGDLLLLAPDGRAWISATDELRPGPSGTLEPPAEPLPGFRARLREGHTAFTTFPAEGCLPRRLEESDRTCPVLVGAHRTPDHLVLVDSTGGVYLMDPGLVVTPRYIPDELGIGEPIAPPWDDPGRVSAQDDWLAVAPRGRSLRVLDLASTVPTWDVRGGAMAQVHLVPALWEGKDAPPRLVTLAEDGSVRTGAVAENGPLLPLLSPGSHGDVLTTLAEPGLVVRNEGTRLALFDIRSGARVGTIATSLRAAGDEPDAGTVHAAHGRLLLVQEHGVTISRALDKGEDAMLEQACVSAAPALTPADLGRLGVRHTPPRCRIVHTEGLPTFTDPALLTSETRLAPAPFPPAR</sequence>
<feature type="region of interest" description="Disordered" evidence="1">
    <location>
        <begin position="518"/>
        <end position="538"/>
    </location>
</feature>
<evidence type="ECO:0000313" key="3">
    <source>
        <dbReference type="Proteomes" id="UP000625527"/>
    </source>
</evidence>
<keyword evidence="3" id="KW-1185">Reference proteome</keyword>
<proteinExistence type="predicted"/>
<dbReference type="InterPro" id="IPR035897">
    <property type="entry name" value="Toll_tir_struct_dom_sf"/>
</dbReference>
<dbReference type="Gene3D" id="3.40.50.10140">
    <property type="entry name" value="Toll/interleukin-1 receptor homology (TIR) domain"/>
    <property type="match status" value="1"/>
</dbReference>
<evidence type="ECO:0000313" key="2">
    <source>
        <dbReference type="EMBL" id="MBE1875759.1"/>
    </source>
</evidence>